<accession>J3N1H8</accession>
<dbReference type="AlphaFoldDB" id="J3N1H8"/>
<proteinExistence type="predicted"/>
<sequence length="29" mass="3319">MIQYIFILDFSLFSARISLFAGLAVLQLQ</sequence>
<protein>
    <submittedName>
        <fullName evidence="2">Uncharacterized protein</fullName>
    </submittedName>
</protein>
<dbReference type="EnsemblPlants" id="OB10G13760.1">
    <property type="protein sequence ID" value="OB10G13760.1"/>
    <property type="gene ID" value="OB10G13760"/>
</dbReference>
<feature type="transmembrane region" description="Helical" evidence="1">
    <location>
        <begin position="6"/>
        <end position="26"/>
    </location>
</feature>
<keyword evidence="3" id="KW-1185">Reference proteome</keyword>
<dbReference type="Gramene" id="OB10G13760.1">
    <property type="protein sequence ID" value="OB10G13760.1"/>
    <property type="gene ID" value="OB10G13760"/>
</dbReference>
<evidence type="ECO:0000256" key="1">
    <source>
        <dbReference type="SAM" id="Phobius"/>
    </source>
</evidence>
<dbReference type="HOGENOM" id="CLU_3411146_0_0_1"/>
<reference evidence="2" key="2">
    <citation type="submission" date="2013-04" db="UniProtKB">
        <authorList>
            <consortium name="EnsemblPlants"/>
        </authorList>
    </citation>
    <scope>IDENTIFICATION</scope>
</reference>
<keyword evidence="1" id="KW-0472">Membrane</keyword>
<dbReference type="Proteomes" id="UP000006038">
    <property type="component" value="Chromosome 10"/>
</dbReference>
<evidence type="ECO:0000313" key="3">
    <source>
        <dbReference type="Proteomes" id="UP000006038"/>
    </source>
</evidence>
<organism evidence="2">
    <name type="scientific">Oryza brachyantha</name>
    <name type="common">malo sina</name>
    <dbReference type="NCBI Taxonomy" id="4533"/>
    <lineage>
        <taxon>Eukaryota</taxon>
        <taxon>Viridiplantae</taxon>
        <taxon>Streptophyta</taxon>
        <taxon>Embryophyta</taxon>
        <taxon>Tracheophyta</taxon>
        <taxon>Spermatophyta</taxon>
        <taxon>Magnoliopsida</taxon>
        <taxon>Liliopsida</taxon>
        <taxon>Poales</taxon>
        <taxon>Poaceae</taxon>
        <taxon>BOP clade</taxon>
        <taxon>Oryzoideae</taxon>
        <taxon>Oryzeae</taxon>
        <taxon>Oryzinae</taxon>
        <taxon>Oryza</taxon>
    </lineage>
</organism>
<evidence type="ECO:0000313" key="2">
    <source>
        <dbReference type="EnsemblPlants" id="OB10G13760.1"/>
    </source>
</evidence>
<keyword evidence="1" id="KW-0812">Transmembrane</keyword>
<reference evidence="2" key="1">
    <citation type="journal article" date="2013" name="Nat. Commun.">
        <title>Whole-genome sequencing of Oryza brachyantha reveals mechanisms underlying Oryza genome evolution.</title>
        <authorList>
            <person name="Chen J."/>
            <person name="Huang Q."/>
            <person name="Gao D."/>
            <person name="Wang J."/>
            <person name="Lang Y."/>
            <person name="Liu T."/>
            <person name="Li B."/>
            <person name="Bai Z."/>
            <person name="Luis Goicoechea J."/>
            <person name="Liang C."/>
            <person name="Chen C."/>
            <person name="Zhang W."/>
            <person name="Sun S."/>
            <person name="Liao Y."/>
            <person name="Zhang X."/>
            <person name="Yang L."/>
            <person name="Song C."/>
            <person name="Wang M."/>
            <person name="Shi J."/>
            <person name="Liu G."/>
            <person name="Liu J."/>
            <person name="Zhou H."/>
            <person name="Zhou W."/>
            <person name="Yu Q."/>
            <person name="An N."/>
            <person name="Chen Y."/>
            <person name="Cai Q."/>
            <person name="Wang B."/>
            <person name="Liu B."/>
            <person name="Min J."/>
            <person name="Huang Y."/>
            <person name="Wu H."/>
            <person name="Li Z."/>
            <person name="Zhang Y."/>
            <person name="Yin Y."/>
            <person name="Song W."/>
            <person name="Jiang J."/>
            <person name="Jackson S.A."/>
            <person name="Wing R.A."/>
            <person name="Wang J."/>
            <person name="Chen M."/>
        </authorList>
    </citation>
    <scope>NUCLEOTIDE SEQUENCE [LARGE SCALE GENOMIC DNA]</scope>
    <source>
        <strain evidence="2">cv. IRGC 101232</strain>
    </source>
</reference>
<name>J3N1H8_ORYBR</name>
<keyword evidence="1" id="KW-1133">Transmembrane helix</keyword>